<evidence type="ECO:0000313" key="1">
    <source>
        <dbReference type="EMBL" id="KAK1858367.1"/>
    </source>
</evidence>
<evidence type="ECO:0000313" key="2">
    <source>
        <dbReference type="Proteomes" id="UP000798662"/>
    </source>
</evidence>
<protein>
    <submittedName>
        <fullName evidence="1">Uncharacterized protein</fullName>
    </submittedName>
</protein>
<keyword evidence="2" id="KW-1185">Reference proteome</keyword>
<dbReference type="Proteomes" id="UP000798662">
    <property type="component" value="Chromosome 1"/>
</dbReference>
<organism evidence="1 2">
    <name type="scientific">Pyropia yezoensis</name>
    <name type="common">Susabi-nori</name>
    <name type="synonym">Porphyra yezoensis</name>
    <dbReference type="NCBI Taxonomy" id="2788"/>
    <lineage>
        <taxon>Eukaryota</taxon>
        <taxon>Rhodophyta</taxon>
        <taxon>Bangiophyceae</taxon>
        <taxon>Bangiales</taxon>
        <taxon>Bangiaceae</taxon>
        <taxon>Pyropia</taxon>
    </lineage>
</organism>
<sequence>MRRPHERWPTKALRCCLRPPRLVWGKRRRQDLGARQTHEHLRMTMRFHVLVCALSALLPGSFRVYASGGMAATSPFLLGNSIKTAMANERTFFKWLFFGFHIGAMGTFILTFFSPAAPGRVTMVLFTWAVAFFFIFYGLARYYTRRTAIRNGLRDPADWEDAAAPALMAGALLLVVGSIVVYAFVTDQVPAKHAK</sequence>
<dbReference type="EMBL" id="CM020618">
    <property type="protein sequence ID" value="KAK1858367.1"/>
    <property type="molecule type" value="Genomic_DNA"/>
</dbReference>
<comment type="caution">
    <text evidence="1">The sequence shown here is derived from an EMBL/GenBank/DDBJ whole genome shotgun (WGS) entry which is preliminary data.</text>
</comment>
<name>A0ACC3BKM4_PYRYE</name>
<gene>
    <name evidence="1" type="ORF">I4F81_000974</name>
</gene>
<reference evidence="1" key="1">
    <citation type="submission" date="2019-11" db="EMBL/GenBank/DDBJ databases">
        <title>Nori genome reveals adaptations in red seaweeds to the harsh intertidal environment.</title>
        <authorList>
            <person name="Wang D."/>
            <person name="Mao Y."/>
        </authorList>
    </citation>
    <scope>NUCLEOTIDE SEQUENCE</scope>
    <source>
        <tissue evidence="1">Gametophyte</tissue>
    </source>
</reference>
<accession>A0ACC3BKM4</accession>
<proteinExistence type="predicted"/>